<protein>
    <recommendedName>
        <fullName evidence="2">Transposable element protein</fullName>
    </recommendedName>
</protein>
<accession>A0A4Y1RYX8</accession>
<proteinExistence type="predicted"/>
<organism evidence="1">
    <name type="scientific">Prunus dulcis</name>
    <name type="common">Almond</name>
    <name type="synonym">Amygdalus dulcis</name>
    <dbReference type="NCBI Taxonomy" id="3755"/>
    <lineage>
        <taxon>Eukaryota</taxon>
        <taxon>Viridiplantae</taxon>
        <taxon>Streptophyta</taxon>
        <taxon>Embryophyta</taxon>
        <taxon>Tracheophyta</taxon>
        <taxon>Spermatophyta</taxon>
        <taxon>Magnoliopsida</taxon>
        <taxon>eudicotyledons</taxon>
        <taxon>Gunneridae</taxon>
        <taxon>Pentapetalae</taxon>
        <taxon>rosids</taxon>
        <taxon>fabids</taxon>
        <taxon>Rosales</taxon>
        <taxon>Rosaceae</taxon>
        <taxon>Amygdaloideae</taxon>
        <taxon>Amygdaleae</taxon>
        <taxon>Prunus</taxon>
    </lineage>
</organism>
<evidence type="ECO:0000313" key="1">
    <source>
        <dbReference type="EMBL" id="BBH09016.1"/>
    </source>
</evidence>
<dbReference type="EMBL" id="AP019304">
    <property type="protein sequence ID" value="BBH09016.1"/>
    <property type="molecule type" value="Genomic_DNA"/>
</dbReference>
<dbReference type="AlphaFoldDB" id="A0A4Y1RYX8"/>
<reference evidence="1" key="1">
    <citation type="journal article" date="2019" name="Science">
        <title>Mutation of a bHLH transcription factor allowed almond domestication.</title>
        <authorList>
            <person name="Sanchez-Perez R."/>
            <person name="Pavan S."/>
            <person name="Mazzeo R."/>
            <person name="Moldovan C."/>
            <person name="Aiese Cigliano R."/>
            <person name="Del Cueto J."/>
            <person name="Ricciardi F."/>
            <person name="Lotti C."/>
            <person name="Ricciardi L."/>
            <person name="Dicenta F."/>
            <person name="Lopez-Marques R.L."/>
            <person name="Lindberg Moller B."/>
        </authorList>
    </citation>
    <scope>NUCLEOTIDE SEQUENCE</scope>
</reference>
<name>A0A4Y1RYX8_PRUDU</name>
<dbReference type="PANTHER" id="PTHR11439:SF467">
    <property type="entry name" value="INTEGRASE CATALYTIC DOMAIN-CONTAINING PROTEIN"/>
    <property type="match status" value="1"/>
</dbReference>
<dbReference type="CDD" id="cd09272">
    <property type="entry name" value="RNase_HI_RT_Ty1"/>
    <property type="match status" value="1"/>
</dbReference>
<evidence type="ECO:0008006" key="2">
    <source>
        <dbReference type="Google" id="ProtNLM"/>
    </source>
</evidence>
<sequence>MCMNLASLYDTYNNVRNDILRSDKVPSIENVFFMVRREAQHQITMLGSGTKIGEPNVVFASKNTTLERRRLKKEQLGNEAHVVVAVATSVVDVTTGHIHFIATADVAVTVVSSTPTLPPPGSMSWTCELLADTEMLDCKPADTPIVENNKLWVYVDKVPTNKERYQRLVVRLIYLSLTCPDIASVVSVARQFMHSPNEDHMAAVMRILIYLNSAYEKGLLFKKNGNLDLEGYFTFVGGNLVTWRSKKQNVVSRSSIESEYRGIAQGFCEMLWLWWLFAEIEFRWMLLQSSTVIQLVDMLTHAMSKRRFEDSLDKLGITDIYAPT</sequence>
<gene>
    <name evidence="1" type="ORF">Prudu_021399</name>
</gene>
<dbReference type="PANTHER" id="PTHR11439">
    <property type="entry name" value="GAG-POL-RELATED RETROTRANSPOSON"/>
    <property type="match status" value="1"/>
</dbReference>